<dbReference type="Proteomes" id="UP001168552">
    <property type="component" value="Unassembled WGS sequence"/>
</dbReference>
<comment type="caution">
    <text evidence="2">The sequence shown here is derived from an EMBL/GenBank/DDBJ whole genome shotgun (WGS) entry which is preliminary data.</text>
</comment>
<gene>
    <name evidence="2" type="ORF">QWY31_07870</name>
</gene>
<evidence type="ECO:0000313" key="2">
    <source>
        <dbReference type="EMBL" id="MDN4165414.1"/>
    </source>
</evidence>
<feature type="signal peptide" evidence="1">
    <location>
        <begin position="1"/>
        <end position="23"/>
    </location>
</feature>
<proteinExistence type="predicted"/>
<dbReference type="Gene3D" id="2.50.20.10">
    <property type="entry name" value="Lipoprotein localisation LolA/LolB/LppX"/>
    <property type="match status" value="1"/>
</dbReference>
<evidence type="ECO:0008006" key="4">
    <source>
        <dbReference type="Google" id="ProtNLM"/>
    </source>
</evidence>
<name>A0ABT8F582_9BACT</name>
<keyword evidence="3" id="KW-1185">Reference proteome</keyword>
<evidence type="ECO:0000256" key="1">
    <source>
        <dbReference type="SAM" id="SignalP"/>
    </source>
</evidence>
<feature type="chain" id="PRO_5045329739" description="Outer membrane lipoprotein-sorting protein" evidence="1">
    <location>
        <begin position="24"/>
        <end position="241"/>
    </location>
</feature>
<sequence>MKFSYIFKCLCLLSIFWMSSGFIQGPHQLVQMHMLKRTATNGYTTSMEADLYYSSEGKMVTLMQAPYKTLVSNTSKGELTIYNFDQNSVISENNYLYSTESNQLYYFLSNKKADMGLSSSGFVLKETVFEDGVKITRWTPPMQIAKQLGTVELVHDKANPIFMSYSLPSGQIIKKVYFYSYIDLKGVDFPTAVTEISYRSEKDSVLTKTTYNNFTFNEEVDQQYLNFKIPANAKVLTNPVK</sequence>
<dbReference type="EMBL" id="JAUHJS010000003">
    <property type="protein sequence ID" value="MDN4165414.1"/>
    <property type="molecule type" value="Genomic_DNA"/>
</dbReference>
<reference evidence="2" key="1">
    <citation type="submission" date="2023-06" db="EMBL/GenBank/DDBJ databases">
        <title>Cytophagales bacterium Strain LB-30, isolated from soil.</title>
        <authorList>
            <person name="Liu B."/>
        </authorList>
    </citation>
    <scope>NUCLEOTIDE SEQUENCE</scope>
    <source>
        <strain evidence="2">LB-30</strain>
    </source>
</reference>
<accession>A0ABT8F582</accession>
<evidence type="ECO:0000313" key="3">
    <source>
        <dbReference type="Proteomes" id="UP001168552"/>
    </source>
</evidence>
<dbReference type="RefSeq" id="WP_320003939.1">
    <property type="nucleotide sequence ID" value="NZ_JAUHJS010000003.1"/>
</dbReference>
<keyword evidence="1" id="KW-0732">Signal</keyword>
<organism evidence="2 3">
    <name type="scientific">Shiella aurantiaca</name>
    <dbReference type="NCBI Taxonomy" id="3058365"/>
    <lineage>
        <taxon>Bacteria</taxon>
        <taxon>Pseudomonadati</taxon>
        <taxon>Bacteroidota</taxon>
        <taxon>Cytophagia</taxon>
        <taxon>Cytophagales</taxon>
        <taxon>Shiellaceae</taxon>
        <taxon>Shiella</taxon>
    </lineage>
</organism>
<protein>
    <recommendedName>
        <fullName evidence="4">Outer membrane lipoprotein-sorting protein</fullName>
    </recommendedName>
</protein>